<proteinExistence type="predicted"/>
<feature type="non-terminal residue" evidence="1">
    <location>
        <position position="67"/>
    </location>
</feature>
<dbReference type="Proteomes" id="UP001057452">
    <property type="component" value="Chromosome 20"/>
</dbReference>
<feature type="non-terminal residue" evidence="1">
    <location>
        <position position="1"/>
    </location>
</feature>
<comment type="caution">
    <text evidence="1">The sequence shown here is derived from an EMBL/GenBank/DDBJ whole genome shotgun (WGS) entry which is preliminary data.</text>
</comment>
<protein>
    <submittedName>
        <fullName evidence="1">Uncharacterized protein</fullName>
    </submittedName>
</protein>
<sequence>SRTLRAVRSPKWTQEPAASTPSTQLGQVLRHSVTTSPHRGPRPPGAPRLTHVPPVFPGGGLLLRGPT</sequence>
<evidence type="ECO:0000313" key="2">
    <source>
        <dbReference type="Proteomes" id="UP001057452"/>
    </source>
</evidence>
<reference evidence="1" key="1">
    <citation type="submission" date="2022-05" db="EMBL/GenBank/DDBJ databases">
        <title>Chromosome-level genome of Chaenocephalus aceratus.</title>
        <authorList>
            <person name="Park H."/>
        </authorList>
    </citation>
    <scope>NUCLEOTIDE SEQUENCE</scope>
    <source>
        <strain evidence="1">KU_202001</strain>
    </source>
</reference>
<dbReference type="EMBL" id="CM043804">
    <property type="protein sequence ID" value="KAI4806545.1"/>
    <property type="molecule type" value="Genomic_DNA"/>
</dbReference>
<name>A0ACB9W1N7_CHAAC</name>
<gene>
    <name evidence="1" type="ORF">KUCAC02_017364</name>
</gene>
<accession>A0ACB9W1N7</accession>
<organism evidence="1 2">
    <name type="scientific">Chaenocephalus aceratus</name>
    <name type="common">Blackfin icefish</name>
    <name type="synonym">Chaenichthys aceratus</name>
    <dbReference type="NCBI Taxonomy" id="36190"/>
    <lineage>
        <taxon>Eukaryota</taxon>
        <taxon>Metazoa</taxon>
        <taxon>Chordata</taxon>
        <taxon>Craniata</taxon>
        <taxon>Vertebrata</taxon>
        <taxon>Euteleostomi</taxon>
        <taxon>Actinopterygii</taxon>
        <taxon>Neopterygii</taxon>
        <taxon>Teleostei</taxon>
        <taxon>Neoteleostei</taxon>
        <taxon>Acanthomorphata</taxon>
        <taxon>Eupercaria</taxon>
        <taxon>Perciformes</taxon>
        <taxon>Notothenioidei</taxon>
        <taxon>Channichthyidae</taxon>
        <taxon>Chaenocephalus</taxon>
    </lineage>
</organism>
<evidence type="ECO:0000313" key="1">
    <source>
        <dbReference type="EMBL" id="KAI4806545.1"/>
    </source>
</evidence>
<keyword evidence="2" id="KW-1185">Reference proteome</keyword>